<evidence type="ECO:0000313" key="1">
    <source>
        <dbReference type="EMBL" id="KAI8435222.1"/>
    </source>
</evidence>
<evidence type="ECO:0000313" key="2">
    <source>
        <dbReference type="Proteomes" id="UP001064048"/>
    </source>
</evidence>
<name>A0ACC0KFI0_CHOFU</name>
<dbReference type="EMBL" id="CM046105">
    <property type="protein sequence ID" value="KAI8435222.1"/>
    <property type="molecule type" value="Genomic_DNA"/>
</dbReference>
<gene>
    <name evidence="1" type="ORF">MSG28_003578</name>
</gene>
<reference evidence="1 2" key="1">
    <citation type="journal article" date="2022" name="Genome Biol. Evol.">
        <title>The Spruce Budworm Genome: Reconstructing the Evolutionary History of Antifreeze Proteins.</title>
        <authorList>
            <person name="Beliveau C."/>
            <person name="Gagne P."/>
            <person name="Picq S."/>
            <person name="Vernygora O."/>
            <person name="Keeling C.I."/>
            <person name="Pinkney K."/>
            <person name="Doucet D."/>
            <person name="Wen F."/>
            <person name="Johnston J.S."/>
            <person name="Maaroufi H."/>
            <person name="Boyle B."/>
            <person name="Laroche J."/>
            <person name="Dewar K."/>
            <person name="Juretic N."/>
            <person name="Blackburn G."/>
            <person name="Nisole A."/>
            <person name="Brunet B."/>
            <person name="Brandao M."/>
            <person name="Lumley L."/>
            <person name="Duan J."/>
            <person name="Quan G."/>
            <person name="Lucarotti C.J."/>
            <person name="Roe A.D."/>
            <person name="Sperling F.A.H."/>
            <person name="Levesque R.C."/>
            <person name="Cusson M."/>
        </authorList>
    </citation>
    <scope>NUCLEOTIDE SEQUENCE [LARGE SCALE GENOMIC DNA]</scope>
    <source>
        <strain evidence="1">Glfc:IPQL:Cfum</strain>
    </source>
</reference>
<keyword evidence="2" id="KW-1185">Reference proteome</keyword>
<sequence>MDVCPYLEVRRAKRGVVSFNCDHDARAERAKRACRGSARRSARTDLAAFHDMPRNFMICLNWPNHEMAALQDMPRNFMICLNVTRQIVKRAVARSVRVAAAAESRAPEKKGYETARNMSSLTRFKTNFAFECVEPLVRKLTLNEVRGSVTVQVATSMDVFVMDGEVLRPLTSDLVVQIIGDGNLSDFDESDLKDQFLQYNKEGGGSTSSDEDVQNQYVDDLILCWRGIDTFEELGESAAMRGQVESGTIK</sequence>
<dbReference type="Proteomes" id="UP001064048">
    <property type="component" value="Chromosome 5"/>
</dbReference>
<accession>A0ACC0KFI0</accession>
<proteinExistence type="predicted"/>
<protein>
    <submittedName>
        <fullName evidence="1">Uncharacterized protein</fullName>
    </submittedName>
</protein>
<organism evidence="1 2">
    <name type="scientific">Choristoneura fumiferana</name>
    <name type="common">Spruce budworm moth</name>
    <name type="synonym">Archips fumiferana</name>
    <dbReference type="NCBI Taxonomy" id="7141"/>
    <lineage>
        <taxon>Eukaryota</taxon>
        <taxon>Metazoa</taxon>
        <taxon>Ecdysozoa</taxon>
        <taxon>Arthropoda</taxon>
        <taxon>Hexapoda</taxon>
        <taxon>Insecta</taxon>
        <taxon>Pterygota</taxon>
        <taxon>Neoptera</taxon>
        <taxon>Endopterygota</taxon>
        <taxon>Lepidoptera</taxon>
        <taxon>Glossata</taxon>
        <taxon>Ditrysia</taxon>
        <taxon>Tortricoidea</taxon>
        <taxon>Tortricidae</taxon>
        <taxon>Tortricinae</taxon>
        <taxon>Choristoneura</taxon>
    </lineage>
</organism>
<comment type="caution">
    <text evidence="1">The sequence shown here is derived from an EMBL/GenBank/DDBJ whole genome shotgun (WGS) entry which is preliminary data.</text>
</comment>